<accession>A0A139AU92</accession>
<name>A0A139AU92_GONPJ</name>
<dbReference type="Gene3D" id="1.20.1280.50">
    <property type="match status" value="1"/>
</dbReference>
<dbReference type="EMBL" id="KQ965736">
    <property type="protein sequence ID" value="KXS20301.1"/>
    <property type="molecule type" value="Genomic_DNA"/>
</dbReference>
<proteinExistence type="predicted"/>
<dbReference type="SMART" id="SM00256">
    <property type="entry name" value="FBOX"/>
    <property type="match status" value="1"/>
</dbReference>
<dbReference type="PANTHER" id="PTHR12874">
    <property type="entry name" value="F-BOX ONLY PROTEIN 48-RELATED"/>
    <property type="match status" value="1"/>
</dbReference>
<dbReference type="AlphaFoldDB" id="A0A139AU92"/>
<gene>
    <name evidence="2" type="ORF">M427DRAFT_406917</name>
</gene>
<dbReference type="InterPro" id="IPR036047">
    <property type="entry name" value="F-box-like_dom_sf"/>
</dbReference>
<dbReference type="SUPFAM" id="SSF81383">
    <property type="entry name" value="F-box domain"/>
    <property type="match status" value="1"/>
</dbReference>
<feature type="domain" description="F-box" evidence="1">
    <location>
        <begin position="21"/>
        <end position="67"/>
    </location>
</feature>
<dbReference type="GO" id="GO:0005737">
    <property type="term" value="C:cytoplasm"/>
    <property type="evidence" value="ECO:0007669"/>
    <property type="project" value="TreeGrafter"/>
</dbReference>
<evidence type="ECO:0000313" key="2">
    <source>
        <dbReference type="EMBL" id="KXS20301.1"/>
    </source>
</evidence>
<evidence type="ECO:0000313" key="3">
    <source>
        <dbReference type="Proteomes" id="UP000070544"/>
    </source>
</evidence>
<keyword evidence="3" id="KW-1185">Reference proteome</keyword>
<dbReference type="GO" id="GO:0019005">
    <property type="term" value="C:SCF ubiquitin ligase complex"/>
    <property type="evidence" value="ECO:0007669"/>
    <property type="project" value="TreeGrafter"/>
</dbReference>
<organism evidence="2 3">
    <name type="scientific">Gonapodya prolifera (strain JEL478)</name>
    <name type="common">Monoblepharis prolifera</name>
    <dbReference type="NCBI Taxonomy" id="1344416"/>
    <lineage>
        <taxon>Eukaryota</taxon>
        <taxon>Fungi</taxon>
        <taxon>Fungi incertae sedis</taxon>
        <taxon>Chytridiomycota</taxon>
        <taxon>Chytridiomycota incertae sedis</taxon>
        <taxon>Monoblepharidomycetes</taxon>
        <taxon>Monoblepharidales</taxon>
        <taxon>Gonapodyaceae</taxon>
        <taxon>Gonapodya</taxon>
    </lineage>
</organism>
<dbReference type="PROSITE" id="PS50181">
    <property type="entry name" value="FBOX"/>
    <property type="match status" value="1"/>
</dbReference>
<dbReference type="OrthoDB" id="2095648at2759"/>
<evidence type="ECO:0000259" key="1">
    <source>
        <dbReference type="PROSITE" id="PS50181"/>
    </source>
</evidence>
<dbReference type="GO" id="GO:0031146">
    <property type="term" value="P:SCF-dependent proteasomal ubiquitin-dependent protein catabolic process"/>
    <property type="evidence" value="ECO:0007669"/>
    <property type="project" value="TreeGrafter"/>
</dbReference>
<dbReference type="InterPro" id="IPR001810">
    <property type="entry name" value="F-box_dom"/>
</dbReference>
<dbReference type="Proteomes" id="UP000070544">
    <property type="component" value="Unassembled WGS sequence"/>
</dbReference>
<dbReference type="STRING" id="1344416.A0A139AU92"/>
<protein>
    <recommendedName>
        <fullName evidence="1">F-box domain-containing protein</fullName>
    </recommendedName>
</protein>
<dbReference type="PANTHER" id="PTHR12874:SF9">
    <property type="entry name" value="F-BOX ONLY PROTEIN 48"/>
    <property type="match status" value="1"/>
</dbReference>
<reference evidence="2 3" key="1">
    <citation type="journal article" date="2015" name="Genome Biol. Evol.">
        <title>Phylogenomic analyses indicate that early fungi evolved digesting cell walls of algal ancestors of land plants.</title>
        <authorList>
            <person name="Chang Y."/>
            <person name="Wang S."/>
            <person name="Sekimoto S."/>
            <person name="Aerts A.L."/>
            <person name="Choi C."/>
            <person name="Clum A."/>
            <person name="LaButti K.M."/>
            <person name="Lindquist E.A."/>
            <person name="Yee Ngan C."/>
            <person name="Ohm R.A."/>
            <person name="Salamov A.A."/>
            <person name="Grigoriev I.V."/>
            <person name="Spatafora J.W."/>
            <person name="Berbee M.L."/>
        </authorList>
    </citation>
    <scope>NUCLEOTIDE SEQUENCE [LARGE SCALE GENOMIC DNA]</scope>
    <source>
        <strain evidence="2 3">JEL478</strain>
    </source>
</reference>
<dbReference type="Pfam" id="PF12937">
    <property type="entry name" value="F-box-like"/>
    <property type="match status" value="1"/>
</dbReference>
<sequence>MSQRRSGAEGVSQTQGRHGDAIHVKSLPDELLVQILSHLDPKTLQNAGLTCSRFRRVVTDDGCWREAFVRLFQGIPYRRVAAGSWRKEFTQRLNMIRAWRSGRVTTLHFDPRFGPIDRVYLDEHARLPAATANSNGSPTVLPPHRLLCASLRRGVVLGADARTGKLDKHPITWTGDEAGGVWGVQGVGEVGGMRVDR</sequence>